<dbReference type="Proteomes" id="UP000325577">
    <property type="component" value="Linkage Group LG3"/>
</dbReference>
<dbReference type="EMBL" id="CM018046">
    <property type="protein sequence ID" value="KAA8525724.1"/>
    <property type="molecule type" value="Genomic_DNA"/>
</dbReference>
<dbReference type="OrthoDB" id="47330at2759"/>
<name>A0A5J5A699_9ASTE</name>
<proteinExistence type="predicted"/>
<accession>A0A5J5A699</accession>
<sequence>MNNICGRFKVEWVAVDPWAAVEDQQVFKMVQWRTQRMNGFSVQRFAVQKADQHVWHRTIREVVATYRNGETDLWQRRKYFKTWLIFSEVSIADRNYSQQVQIFEPSIANIISFLRGLKEEYEGHHGVRILD</sequence>
<organism evidence="1 2">
    <name type="scientific">Nyssa sinensis</name>
    <dbReference type="NCBI Taxonomy" id="561372"/>
    <lineage>
        <taxon>Eukaryota</taxon>
        <taxon>Viridiplantae</taxon>
        <taxon>Streptophyta</taxon>
        <taxon>Embryophyta</taxon>
        <taxon>Tracheophyta</taxon>
        <taxon>Spermatophyta</taxon>
        <taxon>Magnoliopsida</taxon>
        <taxon>eudicotyledons</taxon>
        <taxon>Gunneridae</taxon>
        <taxon>Pentapetalae</taxon>
        <taxon>asterids</taxon>
        <taxon>Cornales</taxon>
        <taxon>Nyssaceae</taxon>
        <taxon>Nyssa</taxon>
    </lineage>
</organism>
<reference evidence="1 2" key="1">
    <citation type="submission" date="2019-09" db="EMBL/GenBank/DDBJ databases">
        <title>A chromosome-level genome assembly of the Chinese tupelo Nyssa sinensis.</title>
        <authorList>
            <person name="Yang X."/>
            <person name="Kang M."/>
            <person name="Yang Y."/>
            <person name="Xiong H."/>
            <person name="Wang M."/>
            <person name="Zhang Z."/>
            <person name="Wang Z."/>
            <person name="Wu H."/>
            <person name="Ma T."/>
            <person name="Liu J."/>
            <person name="Xi Z."/>
        </authorList>
    </citation>
    <scope>NUCLEOTIDE SEQUENCE [LARGE SCALE GENOMIC DNA]</scope>
    <source>
        <strain evidence="1">J267</strain>
        <tissue evidence="1">Leaf</tissue>
    </source>
</reference>
<gene>
    <name evidence="1" type="ORF">F0562_007579</name>
</gene>
<protein>
    <submittedName>
        <fullName evidence="1">Uncharacterized protein</fullName>
    </submittedName>
</protein>
<evidence type="ECO:0000313" key="1">
    <source>
        <dbReference type="EMBL" id="KAA8525724.1"/>
    </source>
</evidence>
<keyword evidence="2" id="KW-1185">Reference proteome</keyword>
<dbReference type="AlphaFoldDB" id="A0A5J5A699"/>
<evidence type="ECO:0000313" key="2">
    <source>
        <dbReference type="Proteomes" id="UP000325577"/>
    </source>
</evidence>